<name>A0AAN1WFT0_9GAMM</name>
<dbReference type="AlphaFoldDB" id="A0AAN1WFT0"/>
<organism evidence="2 3">
    <name type="scientific">Marinagarivorans cellulosilyticus</name>
    <dbReference type="NCBI Taxonomy" id="2721545"/>
    <lineage>
        <taxon>Bacteria</taxon>
        <taxon>Pseudomonadati</taxon>
        <taxon>Pseudomonadota</taxon>
        <taxon>Gammaproteobacteria</taxon>
        <taxon>Cellvibrionales</taxon>
        <taxon>Cellvibrionaceae</taxon>
        <taxon>Marinagarivorans</taxon>
    </lineage>
</organism>
<evidence type="ECO:0000256" key="1">
    <source>
        <dbReference type="SAM" id="Phobius"/>
    </source>
</evidence>
<keyword evidence="3" id="KW-1185">Reference proteome</keyword>
<keyword evidence="1" id="KW-0472">Membrane</keyword>
<reference evidence="2 3" key="1">
    <citation type="journal article" date="2022" name="IScience">
        <title>An ultrasensitive nanofiber-based assay for enzymatic hydrolysis and deep-sea microbial degradation of cellulose.</title>
        <authorList>
            <person name="Tsudome M."/>
            <person name="Tachioka M."/>
            <person name="Miyazaki M."/>
            <person name="Uchimura K."/>
            <person name="Tsuda M."/>
            <person name="Takaki Y."/>
            <person name="Deguchi S."/>
        </authorList>
    </citation>
    <scope>NUCLEOTIDE SEQUENCE [LARGE SCALE GENOMIC DNA]</scope>
    <source>
        <strain evidence="2 3">GE09</strain>
    </source>
</reference>
<proteinExistence type="predicted"/>
<feature type="transmembrane region" description="Helical" evidence="1">
    <location>
        <begin position="53"/>
        <end position="75"/>
    </location>
</feature>
<dbReference type="EMBL" id="AP023086">
    <property type="protein sequence ID" value="BCD96801.1"/>
    <property type="molecule type" value="Genomic_DNA"/>
</dbReference>
<evidence type="ECO:0000313" key="3">
    <source>
        <dbReference type="Proteomes" id="UP001320119"/>
    </source>
</evidence>
<feature type="transmembrane region" description="Helical" evidence="1">
    <location>
        <begin position="6"/>
        <end position="32"/>
    </location>
</feature>
<dbReference type="Proteomes" id="UP001320119">
    <property type="component" value="Chromosome"/>
</dbReference>
<feature type="transmembrane region" description="Helical" evidence="1">
    <location>
        <begin position="120"/>
        <end position="141"/>
    </location>
</feature>
<accession>A0AAN1WFT0</accession>
<keyword evidence="1" id="KW-1133">Transmembrane helix</keyword>
<gene>
    <name evidence="2" type="ORF">MARGE09_P1001</name>
</gene>
<dbReference type="KEGG" id="marq:MARGE09_P1001"/>
<keyword evidence="1" id="KW-0812">Transmembrane</keyword>
<sequence length="142" mass="15212">MTSYIVFKWSALCLGIALTGLALTILIGMIFFGTDDGADKIRQKPIIKALTPIGNFLLTGSIFVMIISGLIHYVFSPLSAISWSAKTVSIGLICFGLSPVFFMIIGALAKSQRLMTNGAYIFFTVPIAIAGLIGTGIWALFN</sequence>
<dbReference type="RefSeq" id="WP_236986284.1">
    <property type="nucleotide sequence ID" value="NZ_AP023086.1"/>
</dbReference>
<evidence type="ECO:0000313" key="2">
    <source>
        <dbReference type="EMBL" id="BCD96801.1"/>
    </source>
</evidence>
<protein>
    <submittedName>
        <fullName evidence="2">Uncharacterized protein</fullName>
    </submittedName>
</protein>
<feature type="transmembrane region" description="Helical" evidence="1">
    <location>
        <begin position="87"/>
        <end position="108"/>
    </location>
</feature>